<evidence type="ECO:0000313" key="1">
    <source>
        <dbReference type="EMBL" id="CAB5223423.1"/>
    </source>
</evidence>
<protein>
    <submittedName>
        <fullName evidence="1">Archaeal primase DnaG/twinkle, TOPRIM domain</fullName>
    </submittedName>
</protein>
<sequence>MTFSILDFLDQLEPSKEGGKFICPACGGNDFSVNKKNGAYSCWHDTSPAHRAEIRDALAPMVRWEKPKRDPGYYTFPYRNTIGEEVVIVHRDDKSGTKHIWQDFPSIDKNSTNHKGQLQEVKANVLPYRYNDAIAESDKTGLPIIVVEGELTCEAVWAVGLPSITFLGGSKQYRTNGDYSALFKNKKLVLAPDRDEHGVAFMKEVEVDNPGASWLYADPRSWEWKNLPSGDGLDLADYIEEGATKEDLLASIVSKSKHSGVDGKPAYEEIISAVENFVGLYANDARIAYETGNWLEQRGVKMNQGNVEKIIEEAKSRIYGREEIETIDALAIANADQCREWLIAGIMPLGSVMLLAASGGTGKSTIVYNWALNIALGQSWSGRRCMQGKSLIIQSDEPLVDTSEKLNVIGYQDANLEPGTVAFWENWRFGHMKQLEDYVRKNRPVFIAIDSLTACLAGMDVDLVKSNAGDVIYGLRDIANQYKCSIAILHHLNKSGGLRDSTSFVDNVSEVVKLTKSENNPDPNQFTMEWLKSRSGLTGKHYLQRDTLSYGWRYAGPASGSLDALDRVVNAVNMRKNERLSRQQVASITGSFEISTTGKMLEVARRQGLITSSFLSGPNGEHPRVYHSWEYAGTMEETMEESFVPPIEEANSEEKEEWFF</sequence>
<dbReference type="Pfam" id="PF13481">
    <property type="entry name" value="AAA_25"/>
    <property type="match status" value="1"/>
</dbReference>
<dbReference type="CDD" id="cd01029">
    <property type="entry name" value="TOPRIM_primases"/>
    <property type="match status" value="1"/>
</dbReference>
<proteinExistence type="predicted"/>
<name>A0A6J7X803_9CAUD</name>
<dbReference type="InterPro" id="IPR034154">
    <property type="entry name" value="TOPRIM_DnaG/twinkle"/>
</dbReference>
<dbReference type="SUPFAM" id="SSF52540">
    <property type="entry name" value="P-loop containing nucleoside triphosphate hydrolases"/>
    <property type="match status" value="1"/>
</dbReference>
<gene>
    <name evidence="1" type="ORF">UFOVP383_41</name>
</gene>
<organism evidence="1">
    <name type="scientific">uncultured Caudovirales phage</name>
    <dbReference type="NCBI Taxonomy" id="2100421"/>
    <lineage>
        <taxon>Viruses</taxon>
        <taxon>Duplodnaviria</taxon>
        <taxon>Heunggongvirae</taxon>
        <taxon>Uroviricota</taxon>
        <taxon>Caudoviricetes</taxon>
        <taxon>Peduoviridae</taxon>
        <taxon>Maltschvirus</taxon>
        <taxon>Maltschvirus maltsch</taxon>
    </lineage>
</organism>
<dbReference type="EMBL" id="LR798321">
    <property type="protein sequence ID" value="CAB5223423.1"/>
    <property type="molecule type" value="Genomic_DNA"/>
</dbReference>
<reference evidence="1" key="1">
    <citation type="submission" date="2020-05" db="EMBL/GenBank/DDBJ databases">
        <authorList>
            <person name="Chiriac C."/>
            <person name="Salcher M."/>
            <person name="Ghai R."/>
            <person name="Kavagutti S V."/>
        </authorList>
    </citation>
    <scope>NUCLEOTIDE SEQUENCE</scope>
</reference>
<accession>A0A6J7X803</accession>
<dbReference type="InterPro" id="IPR027417">
    <property type="entry name" value="P-loop_NTPase"/>
</dbReference>
<dbReference type="Gene3D" id="3.40.50.300">
    <property type="entry name" value="P-loop containing nucleotide triphosphate hydrolases"/>
    <property type="match status" value="1"/>
</dbReference>